<protein>
    <submittedName>
        <fullName evidence="2">Uncharacterized protein</fullName>
    </submittedName>
</protein>
<evidence type="ECO:0000313" key="2">
    <source>
        <dbReference type="EMBL" id="QRR02199.1"/>
    </source>
</evidence>
<feature type="transmembrane region" description="Helical" evidence="1">
    <location>
        <begin position="67"/>
        <end position="85"/>
    </location>
</feature>
<dbReference type="EMBL" id="CP056775">
    <property type="protein sequence ID" value="QRR02199.1"/>
    <property type="molecule type" value="Genomic_DNA"/>
</dbReference>
<gene>
    <name evidence="2" type="ORF">HWI92_15455</name>
</gene>
<feature type="transmembrane region" description="Helical" evidence="1">
    <location>
        <begin position="130"/>
        <end position="154"/>
    </location>
</feature>
<keyword evidence="1" id="KW-0472">Membrane</keyword>
<sequence length="378" mass="44113">MSGIGLWKLENLKTTILWVVSFAFLEIFDINSISKQKDYFKAKIIELVAFSGLVSFTAELFDLSISTEIVLIPLMTFLSILYYSSKSNIKYSHVEKLLRIIIALITLIFLFYRLYYVLADIEKYATTANLIEFLLPIVMSVSFLPFIFLLHIFVRYEAIFLGIKSKIKDKKLVKLALFKVLKTFKFNLDFVHRWARLIHLSDINNKEDILNSISQIKQVRKRETQTLIVPADLGWTPHLARNFLEEFNLKTRDYHWQPDDIWFASTDPLDLDTGDSFLHNNISYYIEGGEQIVTRVKLHLNIYDVKYAESSEEIFVKMMKLLVKKTVGEYSVADLYSISNFENKREYIIDGKKLICSKQQWTGSIKTGYTLVFEIAFI</sequence>
<accession>A0ABX7I7Y6</accession>
<organism evidence="2 3">
    <name type="scientific">Dyadobacter sandarakinus</name>
    <dbReference type="NCBI Taxonomy" id="2747268"/>
    <lineage>
        <taxon>Bacteria</taxon>
        <taxon>Pseudomonadati</taxon>
        <taxon>Bacteroidota</taxon>
        <taxon>Cytophagia</taxon>
        <taxon>Cytophagales</taxon>
        <taxon>Spirosomataceae</taxon>
        <taxon>Dyadobacter</taxon>
    </lineage>
</organism>
<dbReference type="Proteomes" id="UP000612680">
    <property type="component" value="Chromosome"/>
</dbReference>
<keyword evidence="1" id="KW-1133">Transmembrane helix</keyword>
<evidence type="ECO:0000313" key="3">
    <source>
        <dbReference type="Proteomes" id="UP000612680"/>
    </source>
</evidence>
<proteinExistence type="predicted"/>
<evidence type="ECO:0000256" key="1">
    <source>
        <dbReference type="SAM" id="Phobius"/>
    </source>
</evidence>
<keyword evidence="1" id="KW-0812">Transmembrane</keyword>
<reference evidence="2 3" key="1">
    <citation type="submission" date="2020-06" db="EMBL/GenBank/DDBJ databases">
        <title>Dyadobacter sandarakinus sp. nov., isolated from the soil of the Arctic Yellow River Station.</title>
        <authorList>
            <person name="Zhang Y."/>
            <person name="Peng F."/>
        </authorList>
    </citation>
    <scope>NUCLEOTIDE SEQUENCE [LARGE SCALE GENOMIC DNA]</scope>
    <source>
        <strain evidence="2 3">Q3-56</strain>
    </source>
</reference>
<name>A0ABX7I7Y6_9BACT</name>
<dbReference type="RefSeq" id="WP_204656895.1">
    <property type="nucleotide sequence ID" value="NZ_CP056775.1"/>
</dbReference>
<feature type="transmembrane region" description="Helical" evidence="1">
    <location>
        <begin position="97"/>
        <end position="118"/>
    </location>
</feature>
<keyword evidence="3" id="KW-1185">Reference proteome</keyword>
<feature type="transmembrane region" description="Helical" evidence="1">
    <location>
        <begin position="15"/>
        <end position="32"/>
    </location>
</feature>